<evidence type="ECO:0000313" key="1">
    <source>
        <dbReference type="EMBL" id="GIX63492.1"/>
    </source>
</evidence>
<dbReference type="Proteomes" id="UP001497744">
    <property type="component" value="Unassembled WGS sequence"/>
</dbReference>
<protein>
    <submittedName>
        <fullName evidence="1">Ribosome-binding protein 1</fullName>
    </submittedName>
</protein>
<proteinExistence type="predicted"/>
<dbReference type="AlphaFoldDB" id="A0AAV4LV58"/>
<reference evidence="1 2" key="1">
    <citation type="submission" date="2021-06" db="EMBL/GenBank/DDBJ databases">
        <title>Genome sequence of Babesia caballi.</title>
        <authorList>
            <person name="Yamagishi J."/>
            <person name="Kidaka T."/>
            <person name="Ochi A."/>
        </authorList>
    </citation>
    <scope>NUCLEOTIDE SEQUENCE [LARGE SCALE GENOMIC DNA]</scope>
    <source>
        <strain evidence="1">USDA-D6B2</strain>
    </source>
</reference>
<sequence length="252" mass="27466">MMGEPLTLIANIVNTPTTKAAAFLTDKLKGFSRSHPSDPSSHIGSCSGGLCHVPMGFDKHLRPEKGLQGGHISLTLKPFCGNYNTPLQQLCGTLTCLSKRAPRSLGDLFGFYWQVTGQLFNDVKKEDNDPSNNLSSAITTLLSKLTTVKSGLLYESITDNVKAIGNHFFGLSWHCHRKDNWKTVTRSSGGSYCDDHTSNKARDLMSLYDSECTGDNATCGKYLEPLGISSGATFANNYAFAYLSWAAYLTDD</sequence>
<dbReference type="GeneID" id="94194973"/>
<gene>
    <name evidence="1" type="ORF">BcabD6B2_29270</name>
</gene>
<dbReference type="EMBL" id="BPLF01000002">
    <property type="protein sequence ID" value="GIX63492.1"/>
    <property type="molecule type" value="Genomic_DNA"/>
</dbReference>
<keyword evidence="2" id="KW-1185">Reference proteome</keyword>
<organism evidence="1 2">
    <name type="scientific">Babesia caballi</name>
    <dbReference type="NCBI Taxonomy" id="5871"/>
    <lineage>
        <taxon>Eukaryota</taxon>
        <taxon>Sar</taxon>
        <taxon>Alveolata</taxon>
        <taxon>Apicomplexa</taxon>
        <taxon>Aconoidasida</taxon>
        <taxon>Piroplasmida</taxon>
        <taxon>Babesiidae</taxon>
        <taxon>Babesia</taxon>
    </lineage>
</organism>
<dbReference type="RefSeq" id="XP_067715561.1">
    <property type="nucleotide sequence ID" value="XM_067859460.1"/>
</dbReference>
<evidence type="ECO:0000313" key="2">
    <source>
        <dbReference type="Proteomes" id="UP001497744"/>
    </source>
</evidence>
<name>A0AAV4LV58_BABCB</name>
<comment type="caution">
    <text evidence="1">The sequence shown here is derived from an EMBL/GenBank/DDBJ whole genome shotgun (WGS) entry which is preliminary data.</text>
</comment>
<accession>A0AAV4LV58</accession>